<dbReference type="InterPro" id="IPR007294">
    <property type="entry name" value="DUF401"/>
</dbReference>
<organism evidence="2">
    <name type="scientific">Desulfofervidus auxilii</name>
    <dbReference type="NCBI Taxonomy" id="1621989"/>
    <lineage>
        <taxon>Bacteria</taxon>
        <taxon>Pseudomonadati</taxon>
        <taxon>Thermodesulfobacteriota</taxon>
        <taxon>Candidatus Desulfofervidia</taxon>
        <taxon>Candidatus Desulfofervidales</taxon>
        <taxon>Candidatus Desulfofervidaceae</taxon>
        <taxon>Candidatus Desulfofervidus</taxon>
    </lineage>
</organism>
<feature type="transmembrane region" description="Helical" evidence="1">
    <location>
        <begin position="269"/>
        <end position="287"/>
    </location>
</feature>
<accession>A0A7V0IA22</accession>
<reference evidence="2" key="1">
    <citation type="journal article" date="2020" name="mSystems">
        <title>Genome- and Community-Level Interaction Insights into Carbon Utilization and Element Cycling Functions of Hydrothermarchaeota in Hydrothermal Sediment.</title>
        <authorList>
            <person name="Zhou Z."/>
            <person name="Liu Y."/>
            <person name="Xu W."/>
            <person name="Pan J."/>
            <person name="Luo Z.H."/>
            <person name="Li M."/>
        </authorList>
    </citation>
    <scope>NUCLEOTIDE SEQUENCE [LARGE SCALE GENOMIC DNA]</scope>
    <source>
        <strain evidence="2">HyVt-113</strain>
    </source>
</reference>
<feature type="transmembrane region" description="Helical" evidence="1">
    <location>
        <begin position="213"/>
        <end position="233"/>
    </location>
</feature>
<sequence>MPLLKLIFLFSLLVFLLQRQLLLGHAMFLATILCGLMQGMNLFQIILSMIKAMRFKQNLLLIWVILSILVFAHSMAKTGYINRLISAFHGIFPWPRFNLMALPTLIGLLPMPGGAIFSAPFVEGLATPYQIPREQQAIINYWFRHCWEYSWPLYPGLILTIHLGQVKLFELITIDLPIVVFSFFIGYLSFLHSIKKADKLSLKRNPLLFLKEVAPIIVVIILASSGEAIFYFIPKELPIALAVWFGIIWIWIKERITFSQLTQILKDKIFLKVLYAVIGIFSFKQILIDSQIIFAANKMLTFYHIPPVLICIFLPFIVGLIIGLTLAFVGSTFPLLFALLQAAHIPVLPYVMLAYCCGIIGVLLSPMHLCLILSIEYFHVEFHKTYKK</sequence>
<evidence type="ECO:0000256" key="1">
    <source>
        <dbReference type="SAM" id="Phobius"/>
    </source>
</evidence>
<dbReference type="EMBL" id="DQWQ01000074">
    <property type="protein sequence ID" value="HDD35494.1"/>
    <property type="molecule type" value="Genomic_DNA"/>
</dbReference>
<feature type="transmembrane region" description="Helical" evidence="1">
    <location>
        <begin position="307"/>
        <end position="340"/>
    </location>
</feature>
<keyword evidence="1" id="KW-0812">Transmembrane</keyword>
<dbReference type="PANTHER" id="PTHR39556">
    <property type="entry name" value="PROTEIN, PUTATIVE-RELATED"/>
    <property type="match status" value="1"/>
</dbReference>
<dbReference type="Pfam" id="PF04165">
    <property type="entry name" value="DUF401"/>
    <property type="match status" value="1"/>
</dbReference>
<dbReference type="Proteomes" id="UP000885706">
    <property type="component" value="Unassembled WGS sequence"/>
</dbReference>
<proteinExistence type="predicted"/>
<keyword evidence="1" id="KW-0472">Membrane</keyword>
<keyword evidence="1" id="KW-1133">Transmembrane helix</keyword>
<feature type="non-terminal residue" evidence="2">
    <location>
        <position position="388"/>
    </location>
</feature>
<feature type="transmembrane region" description="Helical" evidence="1">
    <location>
        <begin position="171"/>
        <end position="192"/>
    </location>
</feature>
<dbReference type="PANTHER" id="PTHR39556:SF1">
    <property type="entry name" value="PROTEIN, PUTATIVE-RELATED"/>
    <property type="match status" value="1"/>
</dbReference>
<dbReference type="AlphaFoldDB" id="A0A7V0IA22"/>
<feature type="transmembrane region" description="Helical" evidence="1">
    <location>
        <begin position="97"/>
        <end position="119"/>
    </location>
</feature>
<feature type="transmembrane region" description="Helical" evidence="1">
    <location>
        <begin position="352"/>
        <end position="375"/>
    </location>
</feature>
<feature type="transmembrane region" description="Helical" evidence="1">
    <location>
        <begin position="239"/>
        <end position="257"/>
    </location>
</feature>
<evidence type="ECO:0000313" key="2">
    <source>
        <dbReference type="EMBL" id="HDD35494.1"/>
    </source>
</evidence>
<feature type="transmembrane region" description="Helical" evidence="1">
    <location>
        <begin position="59"/>
        <end position="76"/>
    </location>
</feature>
<comment type="caution">
    <text evidence="2">The sequence shown here is derived from an EMBL/GenBank/DDBJ whole genome shotgun (WGS) entry which is preliminary data.</text>
</comment>
<gene>
    <name evidence="2" type="ORF">ENF30_01700</name>
</gene>
<protein>
    <submittedName>
        <fullName evidence="2">DUF401 family protein</fullName>
    </submittedName>
</protein>
<name>A0A7V0IA22_DESA2</name>